<evidence type="ECO:0000313" key="1">
    <source>
        <dbReference type="EMBL" id="ABL94746.1"/>
    </source>
</evidence>
<dbReference type="AlphaFoldDB" id="A1UPI8"/>
<dbReference type="EMBL" id="CP000519">
    <property type="protein sequence ID" value="ABL94746.1"/>
    <property type="molecule type" value="Genomic_DNA"/>
</dbReference>
<keyword evidence="1" id="KW-0614">Plasmid</keyword>
<protein>
    <submittedName>
        <fullName evidence="1">Uncharacterized protein</fullName>
    </submittedName>
</protein>
<reference evidence="1" key="1">
    <citation type="submission" date="2006-12" db="EMBL/GenBank/DDBJ databases">
        <title>Complete sequence of plasmid pMKMS01 of Mycobacterium sp. KMS.</title>
        <authorList>
            <consortium name="US DOE Joint Genome Institute"/>
            <person name="Copeland A."/>
            <person name="Lucas S."/>
            <person name="Lapidus A."/>
            <person name="Barry K."/>
            <person name="Detter J.C."/>
            <person name="Glavina del Rio T."/>
            <person name="Hammon N."/>
            <person name="Israni S."/>
            <person name="Dalin E."/>
            <person name="Tice H."/>
            <person name="Pitluck S."/>
            <person name="Kiss H."/>
            <person name="Brettin T."/>
            <person name="Bruce D."/>
            <person name="Han C."/>
            <person name="Tapia R."/>
            <person name="Gilna P."/>
            <person name="Schmutz J."/>
            <person name="Larimer F."/>
            <person name="Land M."/>
            <person name="Hauser L."/>
            <person name="Kyrpides N."/>
            <person name="Mikhailova N."/>
            <person name="Miller C.D."/>
            <person name="Richardson P."/>
        </authorList>
    </citation>
    <scope>NUCLEOTIDE SEQUENCE [LARGE SCALE GENOMIC DNA]</scope>
    <source>
        <strain evidence="1">KMS</strain>
        <plasmid evidence="1">pMKMS01</plasmid>
    </source>
</reference>
<name>A1UPI8_MYCSK</name>
<dbReference type="KEGG" id="mkm:Mkms_5562"/>
<organism evidence="1">
    <name type="scientific">Mycobacterium sp. (strain KMS)</name>
    <dbReference type="NCBI Taxonomy" id="189918"/>
    <lineage>
        <taxon>Bacteria</taxon>
        <taxon>Bacillati</taxon>
        <taxon>Actinomycetota</taxon>
        <taxon>Actinomycetes</taxon>
        <taxon>Mycobacteriales</taxon>
        <taxon>Mycobacteriaceae</taxon>
        <taxon>Mycobacterium</taxon>
    </lineage>
</organism>
<gene>
    <name evidence="1" type="ordered locus">Mkms_5562</name>
</gene>
<geneLocation type="plasmid" evidence="1">
    <name>pMKMS01</name>
</geneLocation>
<accession>A1UPI8</accession>
<sequence>MALMLGRVCDTVVNRLVSTPERVTTRPTVLRSAVAGARRKLLLSNLLRCPYDFPVGVSASSLALLDARADDVGSRIHWEMHVRAGGDPESVGLTAGAGHVFIYGPVRLDDRAVAHINALLDALLRRERCIVEDHQGQPRLI</sequence>
<dbReference type="HOGENOM" id="CLU_1823241_0_0_11"/>
<proteinExistence type="predicted"/>